<protein>
    <submittedName>
        <fullName evidence="4">2-nitropropane dioxygenase</fullName>
    </submittedName>
</protein>
<keyword evidence="4" id="KW-0223">Dioxygenase</keyword>
<evidence type="ECO:0000313" key="4">
    <source>
        <dbReference type="EMBL" id="PXY35361.1"/>
    </source>
</evidence>
<evidence type="ECO:0000256" key="1">
    <source>
        <dbReference type="ARBA" id="ARBA00022630"/>
    </source>
</evidence>
<dbReference type="PANTHER" id="PTHR32332">
    <property type="entry name" value="2-NITROPROPANE DIOXYGENASE"/>
    <property type="match status" value="1"/>
</dbReference>
<dbReference type="CDD" id="cd04730">
    <property type="entry name" value="NPD_like"/>
    <property type="match status" value="1"/>
</dbReference>
<dbReference type="GO" id="GO:0006207">
    <property type="term" value="P:'de novo' pyrimidine nucleobase biosynthetic process"/>
    <property type="evidence" value="ECO:0007669"/>
    <property type="project" value="InterPro"/>
</dbReference>
<accession>A0A318LLY5</accession>
<dbReference type="GO" id="GO:0016627">
    <property type="term" value="F:oxidoreductase activity, acting on the CH-CH group of donors"/>
    <property type="evidence" value="ECO:0007669"/>
    <property type="project" value="InterPro"/>
</dbReference>
<dbReference type="Proteomes" id="UP000247892">
    <property type="component" value="Unassembled WGS sequence"/>
</dbReference>
<evidence type="ECO:0000313" key="5">
    <source>
        <dbReference type="Proteomes" id="UP000247892"/>
    </source>
</evidence>
<comment type="caution">
    <text evidence="4">The sequence shown here is derived from an EMBL/GenBank/DDBJ whole genome shotgun (WGS) entry which is preliminary data.</text>
</comment>
<dbReference type="GO" id="GO:0018580">
    <property type="term" value="F:nitronate monooxygenase activity"/>
    <property type="evidence" value="ECO:0007669"/>
    <property type="project" value="InterPro"/>
</dbReference>
<keyword evidence="5" id="KW-1185">Reference proteome</keyword>
<dbReference type="InterPro" id="IPR001295">
    <property type="entry name" value="Dihydroorotate_DH_CS"/>
</dbReference>
<keyword evidence="3" id="KW-0560">Oxidoreductase</keyword>
<dbReference type="InterPro" id="IPR004136">
    <property type="entry name" value="NMO"/>
</dbReference>
<proteinExistence type="predicted"/>
<keyword evidence="1" id="KW-0285">Flavoprotein</keyword>
<dbReference type="Pfam" id="PF03060">
    <property type="entry name" value="NMO"/>
    <property type="match status" value="2"/>
</dbReference>
<evidence type="ECO:0000256" key="2">
    <source>
        <dbReference type="ARBA" id="ARBA00022643"/>
    </source>
</evidence>
<name>A0A318LLY5_9PSEU</name>
<reference evidence="4 5" key="1">
    <citation type="submission" date="2016-07" db="EMBL/GenBank/DDBJ databases">
        <title>Draft genome sequence of Prauserella sp. YIM 121212, isolated from alkaline soil.</title>
        <authorList>
            <person name="Ruckert C."/>
            <person name="Albersmeier A."/>
            <person name="Jiang C.-L."/>
            <person name="Jiang Y."/>
            <person name="Kalinowski J."/>
            <person name="Schneider O."/>
            <person name="Winkler A."/>
            <person name="Zotchev S.B."/>
        </authorList>
    </citation>
    <scope>NUCLEOTIDE SEQUENCE [LARGE SCALE GENOMIC DNA]</scope>
    <source>
        <strain evidence="4 5">YIM 121212</strain>
    </source>
</reference>
<dbReference type="PANTHER" id="PTHR32332:SF20">
    <property type="entry name" value="2-NITROPROPANE DIOXYGENASE-LIKE PROTEIN"/>
    <property type="match status" value="1"/>
</dbReference>
<dbReference type="EMBL" id="MASU01000005">
    <property type="protein sequence ID" value="PXY35361.1"/>
    <property type="molecule type" value="Genomic_DNA"/>
</dbReference>
<evidence type="ECO:0000256" key="3">
    <source>
        <dbReference type="ARBA" id="ARBA00023002"/>
    </source>
</evidence>
<dbReference type="GO" id="GO:0051213">
    <property type="term" value="F:dioxygenase activity"/>
    <property type="evidence" value="ECO:0007669"/>
    <property type="project" value="UniProtKB-KW"/>
</dbReference>
<dbReference type="RefSeq" id="WP_110335353.1">
    <property type="nucleotide sequence ID" value="NZ_JBHVKT010000026.1"/>
</dbReference>
<organism evidence="4 5">
    <name type="scientific">Prauserella flavalba</name>
    <dbReference type="NCBI Taxonomy" id="1477506"/>
    <lineage>
        <taxon>Bacteria</taxon>
        <taxon>Bacillati</taxon>
        <taxon>Actinomycetota</taxon>
        <taxon>Actinomycetes</taxon>
        <taxon>Pseudonocardiales</taxon>
        <taxon>Pseudonocardiaceae</taxon>
        <taxon>Prauserella</taxon>
    </lineage>
</organism>
<dbReference type="InterPro" id="IPR013785">
    <property type="entry name" value="Aldolase_TIM"/>
</dbReference>
<dbReference type="OrthoDB" id="9778912at2"/>
<sequence length="318" mass="31867">MLTTTFTTLTGCRVPIQQAPMGPIAAPELVTAVADAGGVGTVAALGMTPEELGTLSAALRTDGVLAANFASADIDPAAVEFAAERFRIVDFFWHDPDPALVALAHTGGALVLWQVGSVGEARQAVDAGADMVAVQGAEAGGHVRGHTALLPLLESVLDEVDVPVLAAGGIGTARGVAAVLAAGAAGVRVGTRFIATTESGAHPGYVAALLAAGPDSTEISDGFADCPLCATVPRARVLRSAVAAVSALGGDTVGSMTVHGETITLPARAGLPPHRGVRGHVEAMALYAGEAVAAVTEVRDAAEVVRELAEGAERLLSR</sequence>
<dbReference type="SUPFAM" id="SSF51412">
    <property type="entry name" value="Inosine monophosphate dehydrogenase (IMPDH)"/>
    <property type="match status" value="1"/>
</dbReference>
<dbReference type="Gene3D" id="3.20.20.70">
    <property type="entry name" value="Aldolase class I"/>
    <property type="match status" value="1"/>
</dbReference>
<dbReference type="PROSITE" id="PS00912">
    <property type="entry name" value="DHODEHASE_2"/>
    <property type="match status" value="1"/>
</dbReference>
<gene>
    <name evidence="4" type="ORF">BA062_07385</name>
</gene>
<keyword evidence="2" id="KW-0288">FMN</keyword>
<dbReference type="AlphaFoldDB" id="A0A318LLY5"/>